<dbReference type="Proteomes" id="UP000799767">
    <property type="component" value="Unassembled WGS sequence"/>
</dbReference>
<keyword evidence="4" id="KW-1185">Reference proteome</keyword>
<keyword evidence="1" id="KW-0539">Nucleus</keyword>
<evidence type="ECO:0000256" key="2">
    <source>
        <dbReference type="SAM" id="MobiDB-lite"/>
    </source>
</evidence>
<evidence type="ECO:0000256" key="1">
    <source>
        <dbReference type="ARBA" id="ARBA00023242"/>
    </source>
</evidence>
<organism evidence="3 4">
    <name type="scientific">Neohortaea acidophila</name>
    <dbReference type="NCBI Taxonomy" id="245834"/>
    <lineage>
        <taxon>Eukaryota</taxon>
        <taxon>Fungi</taxon>
        <taxon>Dikarya</taxon>
        <taxon>Ascomycota</taxon>
        <taxon>Pezizomycotina</taxon>
        <taxon>Dothideomycetes</taxon>
        <taxon>Dothideomycetidae</taxon>
        <taxon>Mycosphaerellales</taxon>
        <taxon>Teratosphaeriaceae</taxon>
        <taxon>Neohortaea</taxon>
    </lineage>
</organism>
<protein>
    <recommendedName>
        <fullName evidence="5">Zn(2)-C6 fungal-type domain-containing protein</fullName>
    </recommendedName>
</protein>
<dbReference type="EMBL" id="MU001632">
    <property type="protein sequence ID" value="KAF2486945.1"/>
    <property type="molecule type" value="Genomic_DNA"/>
</dbReference>
<sequence length="686" mass="76163">MQVAPNSRGGRPSEPSHDLRLNAQHAEIHAKEPVSANEQHTQSALDTLAEVSRRHLDYSQPNHLEHDPEYDTQGADDRLADETLLSELQNHGIITAAYVSLFIARSHYSVRNLSAHTSPPSSSHPATTTFDASPLVEAASAASRQLELDQGQRSMQDQAHLPLDPQLKMTSPELRTSPNIPAPVVPTRNESQTMTWTPKSVNTSQASLGAFRLASDYPSEGFGLLQKPTNSNKRGRFDDERRKEVSEIRKRGACIRCRMLKKPCSGETPCSTCKNVESARVWKTRCLRTRLVDEFTLWSLGLFHGKVRVREGRVLQDRVQSLSPGHGHGRARLSTDGDRWFSVTTKAYSNDGEDVSSSAVMALVEDEHLEAALAGYAEASFDTLEEQRSSDFMRTTLECAHRLTQDLEMQPSSANSTGGSGPISPRPSYNLHSQLLQNCIKLYNLTDMLLAPYEKWSIQLQSSTGVEAVDASEQPFTDLPASSPSRHLIIDQIKAAIELHCSKLCKTAMNELERQLLQRQQVSRLVTFISAVILLSCVERMTGLFHSFDTVTGTDDAQARSNMKEDDDDWPLEVPPSAFWIQGQQFADLLVMLLRLRALPPRTIVNANGALVVSRDPNSLIRAQSRTSGDQMAESARMAADWLEPLQLKATDLVRKRDDGAPGVEEGVEAWELKFVASLLLPENYR</sequence>
<proteinExistence type="predicted"/>
<dbReference type="InterPro" id="IPR001138">
    <property type="entry name" value="Zn2Cys6_DnaBD"/>
</dbReference>
<dbReference type="PANTHER" id="PTHR35392:SF2">
    <property type="entry name" value="ZN(II)2CYS6 TRANSCRIPTION FACTOR (EUROFUNG)"/>
    <property type="match status" value="1"/>
</dbReference>
<dbReference type="InterPro" id="IPR052973">
    <property type="entry name" value="Fungal_sec-metab_reg_TF"/>
</dbReference>
<dbReference type="AlphaFoldDB" id="A0A6A6Q3S2"/>
<dbReference type="RefSeq" id="XP_033593514.1">
    <property type="nucleotide sequence ID" value="XM_033735194.1"/>
</dbReference>
<gene>
    <name evidence="3" type="ORF">BDY17DRAFT_308291</name>
</gene>
<dbReference type="GO" id="GO:0008270">
    <property type="term" value="F:zinc ion binding"/>
    <property type="evidence" value="ECO:0007669"/>
    <property type="project" value="InterPro"/>
</dbReference>
<feature type="region of interest" description="Disordered" evidence="2">
    <location>
        <begin position="222"/>
        <end position="243"/>
    </location>
</feature>
<dbReference type="GO" id="GO:0000981">
    <property type="term" value="F:DNA-binding transcription factor activity, RNA polymerase II-specific"/>
    <property type="evidence" value="ECO:0007669"/>
    <property type="project" value="InterPro"/>
</dbReference>
<evidence type="ECO:0000313" key="4">
    <source>
        <dbReference type="Proteomes" id="UP000799767"/>
    </source>
</evidence>
<dbReference type="OrthoDB" id="5417895at2759"/>
<dbReference type="GeneID" id="54476196"/>
<dbReference type="CDD" id="cd00067">
    <property type="entry name" value="GAL4"/>
    <property type="match status" value="1"/>
</dbReference>
<evidence type="ECO:0008006" key="5">
    <source>
        <dbReference type="Google" id="ProtNLM"/>
    </source>
</evidence>
<accession>A0A6A6Q3S2</accession>
<name>A0A6A6Q3S2_9PEZI</name>
<reference evidence="3" key="1">
    <citation type="journal article" date="2020" name="Stud. Mycol.">
        <title>101 Dothideomycetes genomes: a test case for predicting lifestyles and emergence of pathogens.</title>
        <authorList>
            <person name="Haridas S."/>
            <person name="Albert R."/>
            <person name="Binder M."/>
            <person name="Bloem J."/>
            <person name="Labutti K."/>
            <person name="Salamov A."/>
            <person name="Andreopoulos B."/>
            <person name="Baker S."/>
            <person name="Barry K."/>
            <person name="Bills G."/>
            <person name="Bluhm B."/>
            <person name="Cannon C."/>
            <person name="Castanera R."/>
            <person name="Culley D."/>
            <person name="Daum C."/>
            <person name="Ezra D."/>
            <person name="Gonzalez J."/>
            <person name="Henrissat B."/>
            <person name="Kuo A."/>
            <person name="Liang C."/>
            <person name="Lipzen A."/>
            <person name="Lutzoni F."/>
            <person name="Magnuson J."/>
            <person name="Mondo S."/>
            <person name="Nolan M."/>
            <person name="Ohm R."/>
            <person name="Pangilinan J."/>
            <person name="Park H.-J."/>
            <person name="Ramirez L."/>
            <person name="Alfaro M."/>
            <person name="Sun H."/>
            <person name="Tritt A."/>
            <person name="Yoshinaga Y."/>
            <person name="Zwiers L.-H."/>
            <person name="Turgeon B."/>
            <person name="Goodwin S."/>
            <person name="Spatafora J."/>
            <person name="Crous P."/>
            <person name="Grigoriev I."/>
        </authorList>
    </citation>
    <scope>NUCLEOTIDE SEQUENCE</scope>
    <source>
        <strain evidence="3">CBS 113389</strain>
    </source>
</reference>
<dbReference type="PANTHER" id="PTHR35392">
    <property type="entry name" value="ZN(II)2CYS6 TRANSCRIPTION FACTOR (EUROFUNG)-RELATED-RELATED"/>
    <property type="match status" value="1"/>
</dbReference>
<evidence type="ECO:0000313" key="3">
    <source>
        <dbReference type="EMBL" id="KAF2486945.1"/>
    </source>
</evidence>